<evidence type="ECO:0000256" key="1">
    <source>
        <dbReference type="SAM" id="MobiDB-lite"/>
    </source>
</evidence>
<gene>
    <name evidence="3" type="ORF">Rsub_05615</name>
</gene>
<evidence type="ECO:0000313" key="3">
    <source>
        <dbReference type="EMBL" id="GBF93004.1"/>
    </source>
</evidence>
<dbReference type="AlphaFoldDB" id="A0A2V0NZF0"/>
<sequence>MAAADALGYAWALFPPPEPVAYAPGDPVFVWLKSERETGAAHVVEPAQPGGVASSSSGNGTGGGDGTGDGGDGGGGGRVLVAFDCDPSLRHRVRPARLVPVLPRNCSSSVGGGGQGESGGTGAAGGAGLAVVCASTDSYRRLARSQVTKADAVLEIGCSTGECTRLLAQHAGRVVGLDNSRQLVAEARARQSAPGVAFECADALQSPERVAALGAGATAVFVDIGGNRDLSSLLKLLPWVQSRLRPALLVVKSEALAAAALARIAEDRQRQAEGQQQQGQAEGQQQQQQQREQQQQQQEQQREPQQEAQQQQQQEQQREPQQQQQQEQQREPQQEAQRQQETSPSGRQEAAAAAAAAAAPFAPPGALLDPAVWWSSLRARRDAAGAGALVANPLFYKARAKGFRGVHPMKFPQRAAPGGGGVSICRPFNYSTCHAAPGACPFDHAHCHHCLGAGHTARECRAD</sequence>
<dbReference type="InterPro" id="IPR041698">
    <property type="entry name" value="Methyltransf_25"/>
</dbReference>
<protein>
    <recommendedName>
        <fullName evidence="2">Methyltransferase domain-containing protein</fullName>
    </recommendedName>
</protein>
<dbReference type="Pfam" id="PF13649">
    <property type="entry name" value="Methyltransf_25"/>
    <property type="match status" value="1"/>
</dbReference>
<feature type="compositionally biased region" description="Low complexity" evidence="1">
    <location>
        <begin position="272"/>
        <end position="299"/>
    </location>
</feature>
<dbReference type="CDD" id="cd02440">
    <property type="entry name" value="AdoMet_MTases"/>
    <property type="match status" value="1"/>
</dbReference>
<comment type="caution">
    <text evidence="3">The sequence shown here is derived from an EMBL/GenBank/DDBJ whole genome shotgun (WGS) entry which is preliminary data.</text>
</comment>
<dbReference type="Gene3D" id="3.40.50.150">
    <property type="entry name" value="Vaccinia Virus protein VP39"/>
    <property type="match status" value="1"/>
</dbReference>
<dbReference type="InParanoid" id="A0A2V0NZF0"/>
<feature type="region of interest" description="Disordered" evidence="1">
    <location>
        <begin position="44"/>
        <end position="73"/>
    </location>
</feature>
<keyword evidence="4" id="KW-1185">Reference proteome</keyword>
<accession>A0A2V0NZF0</accession>
<feature type="compositionally biased region" description="Low complexity" evidence="1">
    <location>
        <begin position="306"/>
        <end position="327"/>
    </location>
</feature>
<dbReference type="InterPro" id="IPR029063">
    <property type="entry name" value="SAM-dependent_MTases_sf"/>
</dbReference>
<dbReference type="OrthoDB" id="548203at2759"/>
<evidence type="ECO:0000313" key="4">
    <source>
        <dbReference type="Proteomes" id="UP000247498"/>
    </source>
</evidence>
<evidence type="ECO:0000259" key="2">
    <source>
        <dbReference type="Pfam" id="PF13649"/>
    </source>
</evidence>
<reference evidence="3 4" key="1">
    <citation type="journal article" date="2018" name="Sci. Rep.">
        <title>Raphidocelis subcapitata (=Pseudokirchneriella subcapitata) provides an insight into genome evolution and environmental adaptations in the Sphaeropleales.</title>
        <authorList>
            <person name="Suzuki S."/>
            <person name="Yamaguchi H."/>
            <person name="Nakajima N."/>
            <person name="Kawachi M."/>
        </authorList>
    </citation>
    <scope>NUCLEOTIDE SEQUENCE [LARGE SCALE GENOMIC DNA]</scope>
    <source>
        <strain evidence="3 4">NIES-35</strain>
    </source>
</reference>
<feature type="domain" description="Methyltransferase" evidence="2">
    <location>
        <begin position="153"/>
        <end position="208"/>
    </location>
</feature>
<dbReference type="SUPFAM" id="SSF53335">
    <property type="entry name" value="S-adenosyl-L-methionine-dependent methyltransferases"/>
    <property type="match status" value="1"/>
</dbReference>
<feature type="compositionally biased region" description="Gly residues" evidence="1">
    <location>
        <begin position="59"/>
        <end position="73"/>
    </location>
</feature>
<name>A0A2V0NZF0_9CHLO</name>
<feature type="region of interest" description="Disordered" evidence="1">
    <location>
        <begin position="271"/>
        <end position="357"/>
    </location>
</feature>
<dbReference type="EMBL" id="BDRX01000037">
    <property type="protein sequence ID" value="GBF93004.1"/>
    <property type="molecule type" value="Genomic_DNA"/>
</dbReference>
<dbReference type="STRING" id="307507.A0A2V0NZF0"/>
<dbReference type="Proteomes" id="UP000247498">
    <property type="component" value="Unassembled WGS sequence"/>
</dbReference>
<proteinExistence type="predicted"/>
<organism evidence="3 4">
    <name type="scientific">Raphidocelis subcapitata</name>
    <dbReference type="NCBI Taxonomy" id="307507"/>
    <lineage>
        <taxon>Eukaryota</taxon>
        <taxon>Viridiplantae</taxon>
        <taxon>Chlorophyta</taxon>
        <taxon>core chlorophytes</taxon>
        <taxon>Chlorophyceae</taxon>
        <taxon>CS clade</taxon>
        <taxon>Sphaeropleales</taxon>
        <taxon>Selenastraceae</taxon>
        <taxon>Raphidocelis</taxon>
    </lineage>
</organism>